<proteinExistence type="predicted"/>
<gene>
    <name evidence="1" type="ORF">EKO27_g10847</name>
</gene>
<sequence length="317" mass="34493">MPSYTPSLLRIAQVAIILTTFTPAILGISVGDVFIVKTGTTNGGCDGKNIDGWFDDTVTLANSASAGAAAVDQDSRKYLMTFFSIRPQDDATKAGAPSPFTKLTVLMLEQKWTDIAFDDVTGLPRTDQKKVEDVFPKDTNGLVPFWSDDLRQYLKAEPGDYCSDKDNLAATQDQTGPSTVTLCIDNFASTQGETLASVPSVTKEKVSVSSLQVHSLTLFHEMFHLVLGTAGTPDHSYNLNSIVRFGTAKATENPESYTFYALAYYLGQTTQFTFANSKSAKKPSPITPKRSPSEIDLGLLARFQMDTRDVPRGVWVA</sequence>
<dbReference type="InterPro" id="IPR024079">
    <property type="entry name" value="MetalloPept_cat_dom_sf"/>
</dbReference>
<dbReference type="Proteomes" id="UP000286045">
    <property type="component" value="Unassembled WGS sequence"/>
</dbReference>
<dbReference type="SUPFAM" id="SSF55486">
    <property type="entry name" value="Metalloproteases ('zincins'), catalytic domain"/>
    <property type="match status" value="1"/>
</dbReference>
<protein>
    <recommendedName>
        <fullName evidence="3">Lysine-specific metallo-endopeptidase domain-containing protein</fullName>
    </recommendedName>
</protein>
<dbReference type="EMBL" id="RYZI01000600">
    <property type="protein sequence ID" value="RWA04258.1"/>
    <property type="molecule type" value="Genomic_DNA"/>
</dbReference>
<evidence type="ECO:0008006" key="3">
    <source>
        <dbReference type="Google" id="ProtNLM"/>
    </source>
</evidence>
<dbReference type="AlphaFoldDB" id="A0A439CQ28"/>
<comment type="caution">
    <text evidence="1">The sequence shown here is derived from an EMBL/GenBank/DDBJ whole genome shotgun (WGS) entry which is preliminary data.</text>
</comment>
<reference evidence="1 2" key="1">
    <citation type="submission" date="2018-12" db="EMBL/GenBank/DDBJ databases">
        <title>Draft genome sequence of Xylaria grammica IHI A82.</title>
        <authorList>
            <person name="Buettner E."/>
            <person name="Kellner H."/>
        </authorList>
    </citation>
    <scope>NUCLEOTIDE SEQUENCE [LARGE SCALE GENOMIC DNA]</scope>
    <source>
        <strain evidence="1 2">IHI A82</strain>
    </source>
</reference>
<organism evidence="1 2">
    <name type="scientific">Xylaria grammica</name>
    <dbReference type="NCBI Taxonomy" id="363999"/>
    <lineage>
        <taxon>Eukaryota</taxon>
        <taxon>Fungi</taxon>
        <taxon>Dikarya</taxon>
        <taxon>Ascomycota</taxon>
        <taxon>Pezizomycotina</taxon>
        <taxon>Sordariomycetes</taxon>
        <taxon>Xylariomycetidae</taxon>
        <taxon>Xylariales</taxon>
        <taxon>Xylariaceae</taxon>
        <taxon>Xylaria</taxon>
    </lineage>
</organism>
<evidence type="ECO:0000313" key="1">
    <source>
        <dbReference type="EMBL" id="RWA04258.1"/>
    </source>
</evidence>
<dbReference type="GO" id="GO:0008237">
    <property type="term" value="F:metallopeptidase activity"/>
    <property type="evidence" value="ECO:0007669"/>
    <property type="project" value="InterPro"/>
</dbReference>
<evidence type="ECO:0000313" key="2">
    <source>
        <dbReference type="Proteomes" id="UP000286045"/>
    </source>
</evidence>
<name>A0A439CQ28_9PEZI</name>
<accession>A0A439CQ28</accession>
<keyword evidence="2" id="KW-1185">Reference proteome</keyword>
<dbReference type="Gene3D" id="3.40.390.10">
    <property type="entry name" value="Collagenase (Catalytic Domain)"/>
    <property type="match status" value="1"/>
</dbReference>